<dbReference type="RefSeq" id="WP_158635703.1">
    <property type="nucleotide sequence ID" value="NZ_RKQN01000001.1"/>
</dbReference>
<comment type="caution">
    <text evidence="3">The sequence shown here is derived from an EMBL/GenBank/DDBJ whole genome shotgun (WGS) entry which is preliminary data.</text>
</comment>
<feature type="domain" description="BON" evidence="2">
    <location>
        <begin position="71"/>
        <end position="139"/>
    </location>
</feature>
<name>A0A3N4VK40_9GAMM</name>
<dbReference type="PANTHER" id="PTHR34606:SF15">
    <property type="entry name" value="BON DOMAIN-CONTAINING PROTEIN"/>
    <property type="match status" value="1"/>
</dbReference>
<feature type="compositionally biased region" description="Basic and acidic residues" evidence="1">
    <location>
        <begin position="132"/>
        <end position="142"/>
    </location>
</feature>
<dbReference type="Gene3D" id="3.30.1340.30">
    <property type="match status" value="1"/>
</dbReference>
<feature type="region of interest" description="Disordered" evidence="1">
    <location>
        <begin position="132"/>
        <end position="191"/>
    </location>
</feature>
<accession>A0A3N4VK40</accession>
<feature type="compositionally biased region" description="Polar residues" evidence="1">
    <location>
        <begin position="156"/>
        <end position="167"/>
    </location>
</feature>
<feature type="compositionally biased region" description="Basic and acidic residues" evidence="1">
    <location>
        <begin position="175"/>
        <end position="191"/>
    </location>
</feature>
<gene>
    <name evidence="3" type="ORF">EDC50_1007</name>
</gene>
<reference evidence="3 4" key="1">
    <citation type="submission" date="2018-11" db="EMBL/GenBank/DDBJ databases">
        <title>Genomic Encyclopedia of Type Strains, Phase IV (KMG-IV): sequencing the most valuable type-strain genomes for metagenomic binning, comparative biology and taxonomic classification.</title>
        <authorList>
            <person name="Goeker M."/>
        </authorList>
    </citation>
    <scope>NUCLEOTIDE SEQUENCE [LARGE SCALE GENOMIC DNA]</scope>
    <source>
        <strain evidence="3 4">DSM 25623</strain>
    </source>
</reference>
<evidence type="ECO:0000259" key="2">
    <source>
        <dbReference type="PROSITE" id="PS50914"/>
    </source>
</evidence>
<feature type="region of interest" description="Disordered" evidence="1">
    <location>
        <begin position="1"/>
        <end position="75"/>
    </location>
</feature>
<dbReference type="AlphaFoldDB" id="A0A3N4VK40"/>
<dbReference type="InterPro" id="IPR051686">
    <property type="entry name" value="Lipoprotein_DolP"/>
</dbReference>
<feature type="compositionally biased region" description="Basic and acidic residues" evidence="1">
    <location>
        <begin position="46"/>
        <end position="75"/>
    </location>
</feature>
<dbReference type="PANTHER" id="PTHR34606">
    <property type="entry name" value="BON DOMAIN-CONTAINING PROTEIN"/>
    <property type="match status" value="1"/>
</dbReference>
<evidence type="ECO:0000256" key="1">
    <source>
        <dbReference type="SAM" id="MobiDB-lite"/>
    </source>
</evidence>
<dbReference type="Proteomes" id="UP000269708">
    <property type="component" value="Unassembled WGS sequence"/>
</dbReference>
<dbReference type="EMBL" id="RKQN01000001">
    <property type="protein sequence ID" value="RPE81805.1"/>
    <property type="molecule type" value="Genomic_DNA"/>
</dbReference>
<proteinExistence type="predicted"/>
<sequence length="191" mass="21419">MSRRTEPHPRQSRYHGLPSVTDRAWGQRPGDEDAFGTPGELGGWGDFREPAPRRDARPSQRGRGPRDAFRPDDRIYDELNQRLADDPEIDAHEILVAVEDATVILTGEVPSRRMKYLAEEVASRVRGVREIHNHLTVDRGDRAGGPPGRAVRSGHDQQGSGFSSSAFDQRDDVDDALRDAQRRGRPRPREG</sequence>
<evidence type="ECO:0000313" key="4">
    <source>
        <dbReference type="Proteomes" id="UP000269708"/>
    </source>
</evidence>
<dbReference type="PROSITE" id="PS50914">
    <property type="entry name" value="BON"/>
    <property type="match status" value="1"/>
</dbReference>
<dbReference type="InterPro" id="IPR007055">
    <property type="entry name" value="BON_dom"/>
</dbReference>
<keyword evidence="4" id="KW-1185">Reference proteome</keyword>
<dbReference type="OrthoDB" id="8963247at2"/>
<protein>
    <submittedName>
        <fullName evidence="3">BON domain-containing protein</fullName>
    </submittedName>
</protein>
<dbReference type="Pfam" id="PF04972">
    <property type="entry name" value="BON"/>
    <property type="match status" value="1"/>
</dbReference>
<evidence type="ECO:0000313" key="3">
    <source>
        <dbReference type="EMBL" id="RPE81805.1"/>
    </source>
</evidence>
<organism evidence="3 4">
    <name type="scientific">Vulcaniibacterium tengchongense</name>
    <dbReference type="NCBI Taxonomy" id="1273429"/>
    <lineage>
        <taxon>Bacteria</taxon>
        <taxon>Pseudomonadati</taxon>
        <taxon>Pseudomonadota</taxon>
        <taxon>Gammaproteobacteria</taxon>
        <taxon>Lysobacterales</taxon>
        <taxon>Lysobacteraceae</taxon>
        <taxon>Vulcaniibacterium</taxon>
    </lineage>
</organism>